<reference evidence="3 4" key="1">
    <citation type="submission" date="2017-08" db="EMBL/GenBank/DDBJ databases">
        <title>Phylogenetic analysis of Mycobacterium avium complex whole genomes.</title>
        <authorList>
            <person name="Caverly L.J."/>
            <person name="Spilker T."/>
            <person name="Lipuma J."/>
        </authorList>
    </citation>
    <scope>NUCLEOTIDE SEQUENCE [LARGE SCALE GENOMIC DNA]</scope>
    <source>
        <strain evidence="3 4">FLAC0165</strain>
    </source>
</reference>
<accession>A0A2A2ZNI5</accession>
<protein>
    <submittedName>
        <fullName evidence="3">Uncharacterized protein</fullName>
    </submittedName>
</protein>
<evidence type="ECO:0000256" key="2">
    <source>
        <dbReference type="SAM" id="Phobius"/>
    </source>
</evidence>
<evidence type="ECO:0000256" key="1">
    <source>
        <dbReference type="SAM" id="MobiDB-lite"/>
    </source>
</evidence>
<keyword evidence="2" id="KW-0812">Transmembrane</keyword>
<evidence type="ECO:0000313" key="4">
    <source>
        <dbReference type="Proteomes" id="UP000217768"/>
    </source>
</evidence>
<gene>
    <name evidence="3" type="ORF">CKJ66_04780</name>
</gene>
<evidence type="ECO:0000313" key="3">
    <source>
        <dbReference type="EMBL" id="PBA27920.1"/>
    </source>
</evidence>
<feature type="compositionally biased region" description="Gly residues" evidence="1">
    <location>
        <begin position="7"/>
        <end position="16"/>
    </location>
</feature>
<comment type="caution">
    <text evidence="3">The sequence shown here is derived from an EMBL/GenBank/DDBJ whole genome shotgun (WGS) entry which is preliminary data.</text>
</comment>
<keyword evidence="2" id="KW-1133">Transmembrane helix</keyword>
<organism evidence="3 4">
    <name type="scientific">Mycobacterium avium</name>
    <dbReference type="NCBI Taxonomy" id="1764"/>
    <lineage>
        <taxon>Bacteria</taxon>
        <taxon>Bacillati</taxon>
        <taxon>Actinomycetota</taxon>
        <taxon>Actinomycetes</taxon>
        <taxon>Mycobacteriales</taxon>
        <taxon>Mycobacteriaceae</taxon>
        <taxon>Mycobacterium</taxon>
        <taxon>Mycobacterium avium complex (MAC)</taxon>
    </lineage>
</organism>
<name>A0A2A2ZNI5_MYCAV</name>
<sequence length="411" mass="42011">MTNMPGSGHGGYGGGWTPPTPGQPPGTGQWGGTSQPAAPPPTVPPIVPQRPPAGVNGYGHVAAPVPAAGYGQPAAANPYGQPPAPGKKSRKPLVIAAVIVVVLAVAGGVGWKYFGSSGSGPGNAGSAADAVKGYLEALARGDADGALAYSNDQPASKDFLTADVLKKQIAKWPITNIRILNDDSTPLNSLTGFSRVHVAANFGDKTSDTTLIVKKQDGRWGLAHATVKLDTASGVGNQELPNSLTMFGKPLNGRTAYLFPGFLDVGSTNANIAVTTKPILLDGLATGGTAAFLAATYEIADAAKAAILNGVKAVTDTCTNSRLHKPPAPCNALAIGMEDGTVNWPTADLSRVKINGIDQYSGFTTTVMGQADFLGVTGMGHDGQPHPPVNDTMYIYGNVDLKASPPTMALR</sequence>
<dbReference type="AlphaFoldDB" id="A0A2A2ZNI5"/>
<dbReference type="Proteomes" id="UP000217768">
    <property type="component" value="Unassembled WGS sequence"/>
</dbReference>
<feature type="transmembrane region" description="Helical" evidence="2">
    <location>
        <begin position="93"/>
        <end position="114"/>
    </location>
</feature>
<feature type="compositionally biased region" description="Pro residues" evidence="1">
    <location>
        <begin position="37"/>
        <end position="51"/>
    </location>
</feature>
<keyword evidence="2" id="KW-0472">Membrane</keyword>
<feature type="region of interest" description="Disordered" evidence="1">
    <location>
        <begin position="1"/>
        <end position="59"/>
    </location>
</feature>
<proteinExistence type="predicted"/>
<dbReference type="EMBL" id="NSFD01000005">
    <property type="protein sequence ID" value="PBA27920.1"/>
    <property type="molecule type" value="Genomic_DNA"/>
</dbReference>